<dbReference type="Gene3D" id="3.80.10.10">
    <property type="entry name" value="Ribonuclease Inhibitor"/>
    <property type="match status" value="1"/>
</dbReference>
<gene>
    <name evidence="1" type="ORF">K435DRAFT_963947</name>
</gene>
<sequence length="529" mass="61136">MTLRVELPLEIFPLIFFFLRDDTRALSSCCRLNQSLLPEAAKHLYRRVSFAHPARTEPASALLPRYRDYVRELDFGFLFNNFESEYGQVQFEALCSLISTFAPNVQMVMFECICPTAIRSDYQYGSTLCPQLMQYVLQNCPQLIDVHIQSLMTFLHPDLLRMLAQQSQSETGSNKNKSSSNNLRKIRLEFADHRIINDLAAPWSQKLVENLEELELTDHGQDVYKKWEAQSLMTIFSRLQNIRRLVLCENFNDVDELLLLAQLPNLRDLTLFYHKSRHTAYNPKTHPHFTLRSLTILCSNQQSTDFYYSTSDQIALAKYIIFLITPSPSNVATYQNNLEHLSLLLETQSTVAFYLRDYVSQRAHGPNSSIGFDSIIDHLIAKHSHSLKFLYLRFGFIKKKTWLRLAEGLPRLEELVFAGCKDILHSLNSAISTHLHSLRFLQIKLRNIDHFTRTQIRDSLSESGGREACNILAGCQSLNTLVVDSSRFDKLISIDPDWNGLETEEKWVYTAAKRKPNQWFHRFGGPLIN</sequence>
<keyword evidence="2" id="KW-1185">Reference proteome</keyword>
<evidence type="ECO:0000313" key="2">
    <source>
        <dbReference type="Proteomes" id="UP000297245"/>
    </source>
</evidence>
<proteinExistence type="predicted"/>
<organism evidence="1 2">
    <name type="scientific">Dendrothele bispora (strain CBS 962.96)</name>
    <dbReference type="NCBI Taxonomy" id="1314807"/>
    <lineage>
        <taxon>Eukaryota</taxon>
        <taxon>Fungi</taxon>
        <taxon>Dikarya</taxon>
        <taxon>Basidiomycota</taxon>
        <taxon>Agaricomycotina</taxon>
        <taxon>Agaricomycetes</taxon>
        <taxon>Agaricomycetidae</taxon>
        <taxon>Agaricales</taxon>
        <taxon>Agaricales incertae sedis</taxon>
        <taxon>Dendrothele</taxon>
    </lineage>
</organism>
<reference evidence="1 2" key="1">
    <citation type="journal article" date="2019" name="Nat. Ecol. Evol.">
        <title>Megaphylogeny resolves global patterns of mushroom evolution.</title>
        <authorList>
            <person name="Varga T."/>
            <person name="Krizsan K."/>
            <person name="Foldi C."/>
            <person name="Dima B."/>
            <person name="Sanchez-Garcia M."/>
            <person name="Sanchez-Ramirez S."/>
            <person name="Szollosi G.J."/>
            <person name="Szarkandi J.G."/>
            <person name="Papp V."/>
            <person name="Albert L."/>
            <person name="Andreopoulos W."/>
            <person name="Angelini C."/>
            <person name="Antonin V."/>
            <person name="Barry K.W."/>
            <person name="Bougher N.L."/>
            <person name="Buchanan P."/>
            <person name="Buyck B."/>
            <person name="Bense V."/>
            <person name="Catcheside P."/>
            <person name="Chovatia M."/>
            <person name="Cooper J."/>
            <person name="Damon W."/>
            <person name="Desjardin D."/>
            <person name="Finy P."/>
            <person name="Geml J."/>
            <person name="Haridas S."/>
            <person name="Hughes K."/>
            <person name="Justo A."/>
            <person name="Karasinski D."/>
            <person name="Kautmanova I."/>
            <person name="Kiss B."/>
            <person name="Kocsube S."/>
            <person name="Kotiranta H."/>
            <person name="LaButti K.M."/>
            <person name="Lechner B.E."/>
            <person name="Liimatainen K."/>
            <person name="Lipzen A."/>
            <person name="Lukacs Z."/>
            <person name="Mihaltcheva S."/>
            <person name="Morgado L.N."/>
            <person name="Niskanen T."/>
            <person name="Noordeloos M.E."/>
            <person name="Ohm R.A."/>
            <person name="Ortiz-Santana B."/>
            <person name="Ovrebo C."/>
            <person name="Racz N."/>
            <person name="Riley R."/>
            <person name="Savchenko A."/>
            <person name="Shiryaev A."/>
            <person name="Soop K."/>
            <person name="Spirin V."/>
            <person name="Szebenyi C."/>
            <person name="Tomsovsky M."/>
            <person name="Tulloss R.E."/>
            <person name="Uehling J."/>
            <person name="Grigoriev I.V."/>
            <person name="Vagvolgyi C."/>
            <person name="Papp T."/>
            <person name="Martin F.M."/>
            <person name="Miettinen O."/>
            <person name="Hibbett D.S."/>
            <person name="Nagy L.G."/>
        </authorList>
    </citation>
    <scope>NUCLEOTIDE SEQUENCE [LARGE SCALE GENOMIC DNA]</scope>
    <source>
        <strain evidence="1 2">CBS 962.96</strain>
    </source>
</reference>
<dbReference type="Proteomes" id="UP000297245">
    <property type="component" value="Unassembled WGS sequence"/>
</dbReference>
<protein>
    <submittedName>
        <fullName evidence="1">Uncharacterized protein</fullName>
    </submittedName>
</protein>
<dbReference type="EMBL" id="ML179102">
    <property type="protein sequence ID" value="THV00519.1"/>
    <property type="molecule type" value="Genomic_DNA"/>
</dbReference>
<evidence type="ECO:0000313" key="1">
    <source>
        <dbReference type="EMBL" id="THV00519.1"/>
    </source>
</evidence>
<accession>A0A4S8MEJ4</accession>
<name>A0A4S8MEJ4_DENBC</name>
<dbReference type="SUPFAM" id="SSF52047">
    <property type="entry name" value="RNI-like"/>
    <property type="match status" value="1"/>
</dbReference>
<dbReference type="AlphaFoldDB" id="A0A4S8MEJ4"/>
<dbReference type="InterPro" id="IPR032675">
    <property type="entry name" value="LRR_dom_sf"/>
</dbReference>